<keyword evidence="3" id="KW-1185">Reference proteome</keyword>
<reference evidence="2 3" key="1">
    <citation type="submission" date="2020-06" db="EMBL/GenBank/DDBJ databases">
        <title>Genomic analysis of Salicibibacter sp. NKC5-3.</title>
        <authorList>
            <person name="Oh Y.J."/>
        </authorList>
    </citation>
    <scope>NUCLEOTIDE SEQUENCE [LARGE SCALE GENOMIC DNA]</scope>
    <source>
        <strain evidence="2 3">NKC5-3</strain>
    </source>
</reference>
<dbReference type="RefSeq" id="WP_200125191.1">
    <property type="nucleotide sequence ID" value="NZ_CP054705.1"/>
</dbReference>
<feature type="transmembrane region" description="Helical" evidence="1">
    <location>
        <begin position="12"/>
        <end position="31"/>
    </location>
</feature>
<dbReference type="InterPro" id="IPR035287">
    <property type="entry name" value="DUF5362"/>
</dbReference>
<dbReference type="AlphaFoldDB" id="A0A7T7CD53"/>
<keyword evidence="1" id="KW-0472">Membrane</keyword>
<feature type="transmembrane region" description="Helical" evidence="1">
    <location>
        <begin position="37"/>
        <end position="55"/>
    </location>
</feature>
<dbReference type="KEGG" id="scia:HUG15_20080"/>
<name>A0A7T7CD53_9BACI</name>
<dbReference type="Proteomes" id="UP000595823">
    <property type="component" value="Chromosome"/>
</dbReference>
<dbReference type="EMBL" id="CP054705">
    <property type="protein sequence ID" value="QQK77654.1"/>
    <property type="molecule type" value="Genomic_DNA"/>
</dbReference>
<evidence type="ECO:0008006" key="4">
    <source>
        <dbReference type="Google" id="ProtNLM"/>
    </source>
</evidence>
<accession>A0A7T7CD53</accession>
<keyword evidence="1" id="KW-1133">Transmembrane helix</keyword>
<keyword evidence="1" id="KW-0812">Transmembrane</keyword>
<evidence type="ECO:0000313" key="2">
    <source>
        <dbReference type="EMBL" id="QQK77654.1"/>
    </source>
</evidence>
<sequence length="113" mass="12263">MDPFEKHLKRIHVWGRVLGIIMIISGSLYALVGLPSFLIGAAPGVLMVIMGVFIFKTSTSAQKAMESKDIHVFAVLFDNYGRVLMIGSITAIVTIGLAVVFMAIFSLMILGSF</sequence>
<gene>
    <name evidence="2" type="ORF">HUG15_20080</name>
</gene>
<feature type="transmembrane region" description="Helical" evidence="1">
    <location>
        <begin position="83"/>
        <end position="110"/>
    </location>
</feature>
<evidence type="ECO:0000256" key="1">
    <source>
        <dbReference type="SAM" id="Phobius"/>
    </source>
</evidence>
<organism evidence="2 3">
    <name type="scientific">Salicibibacter cibarius</name>
    <dbReference type="NCBI Taxonomy" id="2743000"/>
    <lineage>
        <taxon>Bacteria</taxon>
        <taxon>Bacillati</taxon>
        <taxon>Bacillota</taxon>
        <taxon>Bacilli</taxon>
        <taxon>Bacillales</taxon>
        <taxon>Bacillaceae</taxon>
        <taxon>Salicibibacter</taxon>
    </lineage>
</organism>
<protein>
    <recommendedName>
        <fullName evidence="4">DUF5362 domain-containing protein</fullName>
    </recommendedName>
</protein>
<evidence type="ECO:0000313" key="3">
    <source>
        <dbReference type="Proteomes" id="UP000595823"/>
    </source>
</evidence>
<proteinExistence type="predicted"/>
<dbReference type="Pfam" id="PF17319">
    <property type="entry name" value="DUF5362"/>
    <property type="match status" value="1"/>
</dbReference>